<dbReference type="InterPro" id="IPR000489">
    <property type="entry name" value="Pterin-binding_dom"/>
</dbReference>
<gene>
    <name evidence="2" type="ORF">FRC0190_00945</name>
</gene>
<dbReference type="PROSITE" id="PS50972">
    <property type="entry name" value="PTERIN_BINDING"/>
    <property type="match status" value="1"/>
</dbReference>
<dbReference type="SUPFAM" id="SSF51717">
    <property type="entry name" value="Dihydropteroate synthetase-like"/>
    <property type="match status" value="1"/>
</dbReference>
<proteinExistence type="predicted"/>
<name>A0A6I8MBB5_9CORY</name>
<evidence type="ECO:0000313" key="3">
    <source>
        <dbReference type="Proteomes" id="UP000423525"/>
    </source>
</evidence>
<sequence length="62" mass="6805">MVPVIDAVHRARFDDIVASVIAETTTQAERAVRLGVPEDRILIDPPMILARTPSTDWNSYGG</sequence>
<feature type="domain" description="Pterin-binding" evidence="1">
    <location>
        <begin position="1"/>
        <end position="62"/>
    </location>
</feature>
<organism evidence="2 3">
    <name type="scientific">Corynebacterium rouxii</name>
    <dbReference type="NCBI Taxonomy" id="2719119"/>
    <lineage>
        <taxon>Bacteria</taxon>
        <taxon>Bacillati</taxon>
        <taxon>Actinomycetota</taxon>
        <taxon>Actinomycetes</taxon>
        <taxon>Mycobacteriales</taxon>
        <taxon>Corynebacteriaceae</taxon>
        <taxon>Corynebacterium</taxon>
    </lineage>
</organism>
<dbReference type="GO" id="GO:0042558">
    <property type="term" value="P:pteridine-containing compound metabolic process"/>
    <property type="evidence" value="ECO:0007669"/>
    <property type="project" value="InterPro"/>
</dbReference>
<evidence type="ECO:0000259" key="1">
    <source>
        <dbReference type="PROSITE" id="PS50972"/>
    </source>
</evidence>
<accession>A0A6I8MBB5</accession>
<dbReference type="InterPro" id="IPR011005">
    <property type="entry name" value="Dihydropteroate_synth-like_sf"/>
</dbReference>
<protein>
    <recommendedName>
        <fullName evidence="1">Pterin-binding domain-containing protein</fullName>
    </recommendedName>
</protein>
<reference evidence="2 3" key="1">
    <citation type="submission" date="2019-11" db="EMBL/GenBank/DDBJ databases">
        <authorList>
            <person name="Brisse S."/>
        </authorList>
    </citation>
    <scope>NUCLEOTIDE SEQUENCE [LARGE SCALE GENOMIC DNA]</scope>
    <source>
        <strain evidence="2">FRC0190</strain>
    </source>
</reference>
<dbReference type="KEGG" id="crf:FRC0190_00945"/>
<dbReference type="Gene3D" id="3.20.20.20">
    <property type="entry name" value="Dihydropteroate synthase-like"/>
    <property type="match status" value="1"/>
</dbReference>
<evidence type="ECO:0000313" key="2">
    <source>
        <dbReference type="EMBL" id="VZH84957.1"/>
    </source>
</evidence>
<dbReference type="EMBL" id="LR738855">
    <property type="protein sequence ID" value="VZH84957.1"/>
    <property type="molecule type" value="Genomic_DNA"/>
</dbReference>
<dbReference type="AlphaFoldDB" id="A0A6I8MBB5"/>
<dbReference type="Proteomes" id="UP000423525">
    <property type="component" value="Chromosome"/>
</dbReference>